<feature type="transmembrane region" description="Helical" evidence="1">
    <location>
        <begin position="238"/>
        <end position="256"/>
    </location>
</feature>
<comment type="caution">
    <text evidence="3">The sequence shown here is derived from an EMBL/GenBank/DDBJ whole genome shotgun (WGS) entry which is preliminary data.</text>
</comment>
<feature type="transmembrane region" description="Helical" evidence="1">
    <location>
        <begin position="145"/>
        <end position="170"/>
    </location>
</feature>
<evidence type="ECO:0000313" key="4">
    <source>
        <dbReference type="Proteomes" id="UP000798488"/>
    </source>
</evidence>
<accession>A0A9D2WQE7</accession>
<dbReference type="Pfam" id="PF20047">
    <property type="entry name" value="DUF6449"/>
    <property type="match status" value="1"/>
</dbReference>
<feature type="transmembrane region" description="Helical" evidence="1">
    <location>
        <begin position="64"/>
        <end position="84"/>
    </location>
</feature>
<keyword evidence="1" id="KW-1133">Transmembrane helix</keyword>
<evidence type="ECO:0000259" key="2">
    <source>
        <dbReference type="Pfam" id="PF20047"/>
    </source>
</evidence>
<keyword evidence="1" id="KW-0812">Transmembrane</keyword>
<feature type="transmembrane region" description="Helical" evidence="1">
    <location>
        <begin position="20"/>
        <end position="44"/>
    </location>
</feature>
<gene>
    <name evidence="3" type="ORF">SPSYN_01157</name>
</gene>
<dbReference type="Proteomes" id="UP000798488">
    <property type="component" value="Unassembled WGS sequence"/>
</dbReference>
<feature type="transmembrane region" description="Helical" evidence="1">
    <location>
        <begin position="177"/>
        <end position="202"/>
    </location>
</feature>
<evidence type="ECO:0000256" key="1">
    <source>
        <dbReference type="SAM" id="Phobius"/>
    </source>
</evidence>
<keyword evidence="4" id="KW-1185">Reference proteome</keyword>
<sequence length="692" mass="80053">MKLKTSFFNEGFLLNDFRKYSWVAVFYTLALAFVIPINIIMILSNEYINKSALKDLFLLNNQEIQSILILSVPVVLAMLIFRYLQVQISADSLHSLPVPRSIIYRSHILVGVVLLILPVLITGIIAITLNLLLDLGNYYSIYDVFSWMGITTLMNLTIFLTCVFVGMLVGISAVQGVLTYILLAFPAGITILLTSNLDFFVYGFKFNLDYQLERLSPIPRVLHGFNPLNERQMGGGEIVVYLVICLALLFLAEYLYKLRNLENANQSIAFAKLHNIFKYGVTFCTMLLGGLYFKETQQTTAWVVFGYLIGSLTGYVVAEIMLKKSLGFFREVKNFKGYAVFGAIMLVLILGIRFDLTGYEKRLPPLAEVQQVYFSDSFYYYTNLEKYQMGFFSEPNNVQNIYQLHQKLVQDKNSNYLTKSQKPKRSAILIYQLSDGSTMTRGYEITYDEYARYLKPIYEAKEYKQAHYDVLQVNPADVEKITLRPNMRTDTYKEAVILNPVEIKEAIEVMQQDVLNKTYEQMTEQKVPWANVSMLIANNKLNNYPRLAEIVQQHNGDQQINATWSKSDALLEKWLKEKGYYQKARILPEEIAYVVVEKIESREQWEEKRKTGYVMETGNSNANNIERFEIRDKSQIETCLREYRDQWFLDDFFSQNTEGYIIGFYGGDKRNFAYGSFAAHNVPDFIKEHFKD</sequence>
<keyword evidence="1" id="KW-0472">Membrane</keyword>
<dbReference type="RefSeq" id="WP_161821546.1">
    <property type="nucleotide sequence ID" value="NZ_LSRS01000003.1"/>
</dbReference>
<dbReference type="InterPro" id="IPR045611">
    <property type="entry name" value="DUF6449"/>
</dbReference>
<organism evidence="3 4">
    <name type="scientific">Sporotomaculum syntrophicum</name>
    <dbReference type="NCBI Taxonomy" id="182264"/>
    <lineage>
        <taxon>Bacteria</taxon>
        <taxon>Bacillati</taxon>
        <taxon>Bacillota</taxon>
        <taxon>Clostridia</taxon>
        <taxon>Eubacteriales</taxon>
        <taxon>Desulfallaceae</taxon>
        <taxon>Sporotomaculum</taxon>
    </lineage>
</organism>
<name>A0A9D2WQE7_9FIRM</name>
<proteinExistence type="predicted"/>
<feature type="transmembrane region" description="Helical" evidence="1">
    <location>
        <begin position="338"/>
        <end position="356"/>
    </location>
</feature>
<feature type="transmembrane region" description="Helical" evidence="1">
    <location>
        <begin position="108"/>
        <end position="133"/>
    </location>
</feature>
<dbReference type="AlphaFoldDB" id="A0A9D2WQE7"/>
<dbReference type="EMBL" id="LSRS01000003">
    <property type="protein sequence ID" value="KAF1085021.1"/>
    <property type="molecule type" value="Genomic_DNA"/>
</dbReference>
<feature type="transmembrane region" description="Helical" evidence="1">
    <location>
        <begin position="299"/>
        <end position="318"/>
    </location>
</feature>
<protein>
    <recommendedName>
        <fullName evidence="2">DUF6449 domain-containing protein</fullName>
    </recommendedName>
</protein>
<feature type="transmembrane region" description="Helical" evidence="1">
    <location>
        <begin position="276"/>
        <end position="293"/>
    </location>
</feature>
<reference evidence="3" key="1">
    <citation type="submission" date="2016-02" db="EMBL/GenBank/DDBJ databases">
        <title>Draft Genome Sequence of Sporotomaculum syntrophicum Strain FB, a Syntrophic Benzoate Degrader.</title>
        <authorList>
            <person name="Nobu M.K."/>
            <person name="Narihiro T."/>
            <person name="Qiu Y.-L."/>
            <person name="Ohashi A."/>
            <person name="Liu W.-T."/>
            <person name="Yuji S."/>
        </authorList>
    </citation>
    <scope>NUCLEOTIDE SEQUENCE</scope>
    <source>
        <strain evidence="3">FB</strain>
    </source>
</reference>
<dbReference type="OrthoDB" id="1706490at2"/>
<evidence type="ECO:0000313" key="3">
    <source>
        <dbReference type="EMBL" id="KAF1085021.1"/>
    </source>
</evidence>
<feature type="domain" description="DUF6449" evidence="2">
    <location>
        <begin position="431"/>
        <end position="536"/>
    </location>
</feature>